<evidence type="ECO:0000313" key="4">
    <source>
        <dbReference type="Proteomes" id="UP000194131"/>
    </source>
</evidence>
<dbReference type="AlphaFoldDB" id="A0AAP8BH08"/>
<sequence>MANRKVHNDGLTPKQRYFKKVYDEAPMIECVCGCGEMIKSKDKYGRDKKYINGHNGRKYTTPNQYKLEWNYRHREQRYAYRKKRAYEIRVNFINKLGGKCIKCGLEHDGMNTPAFDFHHVDPNSKNFNVNMNSINHYSLSKLEEEVNKCELICANCHRIHHWQEQFDFME</sequence>
<protein>
    <recommendedName>
        <fullName evidence="7">HNH endonuclease</fullName>
    </recommendedName>
</protein>
<gene>
    <name evidence="2" type="ORF">BACWE_06440</name>
    <name evidence="3" type="ORF">I6G81_15965</name>
    <name evidence="1" type="ORF">S3E15_00081</name>
</gene>
<proteinExistence type="predicted"/>
<evidence type="ECO:0000313" key="1">
    <source>
        <dbReference type="EMBL" id="OSX96450.1"/>
    </source>
</evidence>
<name>A0AAP8BH08_BACMY</name>
<evidence type="ECO:0000313" key="2">
    <source>
        <dbReference type="EMBL" id="PJN72478.1"/>
    </source>
</evidence>
<evidence type="ECO:0000313" key="5">
    <source>
        <dbReference type="Proteomes" id="UP000236165"/>
    </source>
</evidence>
<dbReference type="EMBL" id="CP065877">
    <property type="protein sequence ID" value="QQA13927.1"/>
    <property type="molecule type" value="Genomic_DNA"/>
</dbReference>
<dbReference type="KEGG" id="bmyo:BG05_2840"/>
<dbReference type="Proteomes" id="UP000236165">
    <property type="component" value="Unassembled WGS sequence"/>
</dbReference>
<dbReference type="Proteomes" id="UP000194131">
    <property type="component" value="Unassembled WGS sequence"/>
</dbReference>
<evidence type="ECO:0000313" key="3">
    <source>
        <dbReference type="EMBL" id="QQA13927.1"/>
    </source>
</evidence>
<evidence type="ECO:0000313" key="6">
    <source>
        <dbReference type="Proteomes" id="UP000596196"/>
    </source>
</evidence>
<dbReference type="RefSeq" id="WP_002128096.1">
    <property type="nucleotide sequence ID" value="NZ_CM125442.1"/>
</dbReference>
<dbReference type="EMBL" id="MRWU01000001">
    <property type="protein sequence ID" value="OSX96450.1"/>
    <property type="molecule type" value="Genomic_DNA"/>
</dbReference>
<accession>A0AAP8BH08</accession>
<dbReference type="EMBL" id="MKZQ01000008">
    <property type="protein sequence ID" value="PJN72478.1"/>
    <property type="molecule type" value="Genomic_DNA"/>
</dbReference>
<evidence type="ECO:0008006" key="7">
    <source>
        <dbReference type="Google" id="ProtNLM"/>
    </source>
</evidence>
<keyword evidence="6" id="KW-1185">Reference proteome</keyword>
<reference evidence="1 4" key="2">
    <citation type="submission" date="2016-12" db="EMBL/GenBank/DDBJ databases">
        <title>Genome Sequences of Twelve Sporeforming Bacillus Species Isolated from Foods.</title>
        <authorList>
            <person name="De Jong A."/>
            <person name="Holsappel S."/>
            <person name="Kuipers O.P."/>
        </authorList>
    </citation>
    <scope>NUCLEOTIDE SEQUENCE [LARGE SCALE GENOMIC DNA]</scope>
    <source>
        <strain evidence="1 4">S3E15</strain>
    </source>
</reference>
<dbReference type="Proteomes" id="UP000596196">
    <property type="component" value="Chromosome"/>
</dbReference>
<reference evidence="3 6" key="3">
    <citation type="submission" date="2020-12" db="EMBL/GenBank/DDBJ databases">
        <title>FDA dAtabase for Regulatory Grade micrObial Sequences (FDA-ARGOS): Supporting development and validation of Infectious Disease Dx tests.</title>
        <authorList>
            <person name="Nelson B."/>
            <person name="Plummer A."/>
            <person name="Tallon L."/>
            <person name="Sadzewicz L."/>
            <person name="Zhao X."/>
            <person name="Boylan J."/>
            <person name="Ott S."/>
            <person name="Bowen H."/>
            <person name="Vavikolanu K."/>
            <person name="Mehta A."/>
            <person name="Aluvathingal J."/>
            <person name="Nadendla S."/>
            <person name="Myers T."/>
            <person name="Yan Y."/>
            <person name="Sichtig H."/>
        </authorList>
    </citation>
    <scope>NUCLEOTIDE SEQUENCE [LARGE SCALE GENOMIC DNA]</scope>
    <source>
        <strain evidence="3 6">FDAARGOS_924</strain>
    </source>
</reference>
<reference evidence="2 5" key="1">
    <citation type="submission" date="2016-10" db="EMBL/GenBank/DDBJ databases">
        <title>Genome Sequence of Bacillus weihenstephanensis GM6LP.</title>
        <authorList>
            <person name="Poehlein A."/>
            <person name="Wemheuer F."/>
            <person name="Hollensteiner J."/>
            <person name="Wemheuer B."/>
        </authorList>
    </citation>
    <scope>NUCLEOTIDE SEQUENCE [LARGE SCALE GENOMIC DNA]</scope>
    <source>
        <strain evidence="2 5">GM6LP</strain>
    </source>
</reference>
<organism evidence="1 4">
    <name type="scientific">Bacillus mycoides</name>
    <dbReference type="NCBI Taxonomy" id="1405"/>
    <lineage>
        <taxon>Bacteria</taxon>
        <taxon>Bacillati</taxon>
        <taxon>Bacillota</taxon>
        <taxon>Bacilli</taxon>
        <taxon>Bacillales</taxon>
        <taxon>Bacillaceae</taxon>
        <taxon>Bacillus</taxon>
        <taxon>Bacillus cereus group</taxon>
    </lineage>
</organism>